<reference evidence="2 3" key="1">
    <citation type="submission" date="2016-10" db="EMBL/GenBank/DDBJ databases">
        <title>Complete Genome Sequence of Peptococcaceae strain DCMF.</title>
        <authorList>
            <person name="Edwards R.J."/>
            <person name="Holland S.I."/>
            <person name="Deshpande N.P."/>
            <person name="Wong Y.K."/>
            <person name="Ertan H."/>
            <person name="Manefield M."/>
            <person name="Russell T.L."/>
            <person name="Lee M.J."/>
        </authorList>
    </citation>
    <scope>NUCLEOTIDE SEQUENCE [LARGE SCALE GENOMIC DNA]</scope>
    <source>
        <strain evidence="2 3">DCMF</strain>
    </source>
</reference>
<organism evidence="2 3">
    <name type="scientific">Formimonas warabiya</name>
    <dbReference type="NCBI Taxonomy" id="1761012"/>
    <lineage>
        <taxon>Bacteria</taxon>
        <taxon>Bacillati</taxon>
        <taxon>Bacillota</taxon>
        <taxon>Clostridia</taxon>
        <taxon>Eubacteriales</taxon>
        <taxon>Peptococcaceae</taxon>
        <taxon>Candidatus Formimonas</taxon>
    </lineage>
</organism>
<dbReference type="Proteomes" id="UP000323521">
    <property type="component" value="Chromosome"/>
</dbReference>
<evidence type="ECO:0000313" key="3">
    <source>
        <dbReference type="Proteomes" id="UP000323521"/>
    </source>
</evidence>
<dbReference type="AlphaFoldDB" id="A0A3G1KRU8"/>
<accession>A0A3G1KRU8</accession>
<gene>
    <name evidence="2" type="ORF">DCMF_10935</name>
</gene>
<feature type="transmembrane region" description="Helical" evidence="1">
    <location>
        <begin position="9"/>
        <end position="28"/>
    </location>
</feature>
<dbReference type="KEGG" id="fwa:DCMF_10935"/>
<keyword evidence="1" id="KW-0812">Transmembrane</keyword>
<keyword evidence="1" id="KW-0472">Membrane</keyword>
<proteinExistence type="predicted"/>
<protein>
    <submittedName>
        <fullName evidence="2">Uncharacterized protein</fullName>
    </submittedName>
</protein>
<name>A0A3G1KRU8_FORW1</name>
<evidence type="ECO:0000313" key="2">
    <source>
        <dbReference type="EMBL" id="ATW25213.1"/>
    </source>
</evidence>
<feature type="transmembrane region" description="Helical" evidence="1">
    <location>
        <begin position="48"/>
        <end position="65"/>
    </location>
</feature>
<keyword evidence="3" id="KW-1185">Reference proteome</keyword>
<keyword evidence="1" id="KW-1133">Transmembrane helix</keyword>
<evidence type="ECO:0000256" key="1">
    <source>
        <dbReference type="SAM" id="Phobius"/>
    </source>
</evidence>
<dbReference type="RefSeq" id="WP_148134471.1">
    <property type="nucleotide sequence ID" value="NZ_CP017634.1"/>
</dbReference>
<feature type="transmembrane region" description="Helical" evidence="1">
    <location>
        <begin position="91"/>
        <end position="111"/>
    </location>
</feature>
<dbReference type="EMBL" id="CP017634">
    <property type="protein sequence ID" value="ATW25213.1"/>
    <property type="molecule type" value="Genomic_DNA"/>
</dbReference>
<sequence>MNRYAAVKHYLFAFMLIMAAVYEAGGIIDPVERLALLKNPGLLSQHPGIQLMNIFYLIGLFFMLFRHRPIAFALFFLSLVQGLGPQTSQRIFIDAALCFLLLITVLSHEVIGYQKNIRHASSESED</sequence>
<feature type="transmembrane region" description="Helical" evidence="1">
    <location>
        <begin position="70"/>
        <end position="85"/>
    </location>
</feature>